<evidence type="ECO:0000313" key="1">
    <source>
        <dbReference type="EMBL" id="TWU29999.1"/>
    </source>
</evidence>
<sequence length="95" mass="10378">MLMQVYSKSFSLRGTVIRHLRGEGEGNKKSGVEPIHRFDAALGLSKKSAGISVFCCGRQTLGFTRSALNPSYAAICLEWHAIDHATNKPDTQALE</sequence>
<accession>A0A5C6D541</accession>
<dbReference type="Proteomes" id="UP000318437">
    <property type="component" value="Unassembled WGS sequence"/>
</dbReference>
<gene>
    <name evidence="1" type="ORF">Pla144_07800</name>
</gene>
<name>A0A5C6D541_9BACT</name>
<keyword evidence="2" id="KW-1185">Reference proteome</keyword>
<dbReference type="AlphaFoldDB" id="A0A5C6D541"/>
<evidence type="ECO:0000313" key="2">
    <source>
        <dbReference type="Proteomes" id="UP000318437"/>
    </source>
</evidence>
<reference evidence="1 2" key="1">
    <citation type="submission" date="2019-02" db="EMBL/GenBank/DDBJ databases">
        <title>Deep-cultivation of Planctomycetes and their phenomic and genomic characterization uncovers novel biology.</title>
        <authorList>
            <person name="Wiegand S."/>
            <person name="Jogler M."/>
            <person name="Boedeker C."/>
            <person name="Pinto D."/>
            <person name="Vollmers J."/>
            <person name="Rivas-Marin E."/>
            <person name="Kohn T."/>
            <person name="Peeters S.H."/>
            <person name="Heuer A."/>
            <person name="Rast P."/>
            <person name="Oberbeckmann S."/>
            <person name="Bunk B."/>
            <person name="Jeske O."/>
            <person name="Meyerdierks A."/>
            <person name="Storesund J.E."/>
            <person name="Kallscheuer N."/>
            <person name="Luecker S."/>
            <person name="Lage O.M."/>
            <person name="Pohl T."/>
            <person name="Merkel B.J."/>
            <person name="Hornburger P."/>
            <person name="Mueller R.-W."/>
            <person name="Bruemmer F."/>
            <person name="Labrenz M."/>
            <person name="Spormann A.M."/>
            <person name="Op Den Camp H."/>
            <person name="Overmann J."/>
            <person name="Amann R."/>
            <person name="Jetten M.S.M."/>
            <person name="Mascher T."/>
            <person name="Medema M.H."/>
            <person name="Devos D.P."/>
            <person name="Kaster A.-K."/>
            <person name="Ovreas L."/>
            <person name="Rohde M."/>
            <person name="Galperin M.Y."/>
            <person name="Jogler C."/>
        </authorList>
    </citation>
    <scope>NUCLEOTIDE SEQUENCE [LARGE SCALE GENOMIC DNA]</scope>
    <source>
        <strain evidence="1 2">Pla144</strain>
    </source>
</reference>
<protein>
    <submittedName>
        <fullName evidence="1">Uncharacterized protein</fullName>
    </submittedName>
</protein>
<dbReference type="EMBL" id="SJPS01000001">
    <property type="protein sequence ID" value="TWU29999.1"/>
    <property type="molecule type" value="Genomic_DNA"/>
</dbReference>
<comment type="caution">
    <text evidence="1">The sequence shown here is derived from an EMBL/GenBank/DDBJ whole genome shotgun (WGS) entry which is preliminary data.</text>
</comment>
<organism evidence="1 2">
    <name type="scientific">Bythopirellula polymerisocia</name>
    <dbReference type="NCBI Taxonomy" id="2528003"/>
    <lineage>
        <taxon>Bacteria</taxon>
        <taxon>Pseudomonadati</taxon>
        <taxon>Planctomycetota</taxon>
        <taxon>Planctomycetia</taxon>
        <taxon>Pirellulales</taxon>
        <taxon>Lacipirellulaceae</taxon>
        <taxon>Bythopirellula</taxon>
    </lineage>
</organism>
<proteinExistence type="predicted"/>